<proteinExistence type="predicted"/>
<dbReference type="Proteomes" id="UP000515211">
    <property type="component" value="Chromosome 5"/>
</dbReference>
<dbReference type="PANTHER" id="PTHR47718:SF13">
    <property type="entry name" value="OS09G0290500 PROTEIN"/>
    <property type="match status" value="1"/>
</dbReference>
<dbReference type="PANTHER" id="PTHR47718">
    <property type="entry name" value="OS01G0519700 PROTEIN"/>
    <property type="match status" value="1"/>
</dbReference>
<gene>
    <name evidence="3" type="primary">LOC127747611</name>
</gene>
<evidence type="ECO:0000259" key="1">
    <source>
        <dbReference type="Pfam" id="PF10551"/>
    </source>
</evidence>
<reference evidence="2" key="1">
    <citation type="journal article" date="2016" name="Nat. Genet.">
        <title>The genome sequences of Arachis duranensis and Arachis ipaensis, the diploid ancestors of cultivated peanut.</title>
        <authorList>
            <person name="Bertioli D.J."/>
            <person name="Cannon S.B."/>
            <person name="Froenicke L."/>
            <person name="Huang G."/>
            <person name="Farmer A.D."/>
            <person name="Cannon E.K."/>
            <person name="Liu X."/>
            <person name="Gao D."/>
            <person name="Clevenger J."/>
            <person name="Dash S."/>
            <person name="Ren L."/>
            <person name="Moretzsohn M.C."/>
            <person name="Shirasawa K."/>
            <person name="Huang W."/>
            <person name="Vidigal B."/>
            <person name="Abernathy B."/>
            <person name="Chu Y."/>
            <person name="Niederhuth C.E."/>
            <person name="Umale P."/>
            <person name="Araujo A.C."/>
            <person name="Kozik A."/>
            <person name="Kim K.D."/>
            <person name="Burow M.D."/>
            <person name="Varshney R.K."/>
            <person name="Wang X."/>
            <person name="Zhang X."/>
            <person name="Barkley N."/>
            <person name="Guimaraes P.M."/>
            <person name="Isobe S."/>
            <person name="Guo B."/>
            <person name="Liao B."/>
            <person name="Stalker H.T."/>
            <person name="Schmitz R.J."/>
            <person name="Scheffler B.E."/>
            <person name="Leal-Bertioli S.C."/>
            <person name="Xun X."/>
            <person name="Jackson S.A."/>
            <person name="Michelmore R."/>
            <person name="Ozias-Akins P."/>
        </authorList>
    </citation>
    <scope>NUCLEOTIDE SEQUENCE [LARGE SCALE GENOMIC DNA]</scope>
    <source>
        <strain evidence="2">cv. V14167</strain>
    </source>
</reference>
<keyword evidence="2" id="KW-1185">Reference proteome</keyword>
<dbReference type="KEGG" id="adu:127747611"/>
<feature type="domain" description="MULE transposase" evidence="1">
    <location>
        <begin position="116"/>
        <end position="200"/>
    </location>
</feature>
<evidence type="ECO:0000313" key="2">
    <source>
        <dbReference type="Proteomes" id="UP000515211"/>
    </source>
</evidence>
<organism evidence="2 3">
    <name type="scientific">Arachis duranensis</name>
    <name type="common">Wild peanut</name>
    <dbReference type="NCBI Taxonomy" id="130453"/>
    <lineage>
        <taxon>Eukaryota</taxon>
        <taxon>Viridiplantae</taxon>
        <taxon>Streptophyta</taxon>
        <taxon>Embryophyta</taxon>
        <taxon>Tracheophyta</taxon>
        <taxon>Spermatophyta</taxon>
        <taxon>Magnoliopsida</taxon>
        <taxon>eudicotyledons</taxon>
        <taxon>Gunneridae</taxon>
        <taxon>Pentapetalae</taxon>
        <taxon>rosids</taxon>
        <taxon>fabids</taxon>
        <taxon>Fabales</taxon>
        <taxon>Fabaceae</taxon>
        <taxon>Papilionoideae</taxon>
        <taxon>50 kb inversion clade</taxon>
        <taxon>dalbergioids sensu lato</taxon>
        <taxon>Dalbergieae</taxon>
        <taxon>Pterocarpus clade</taxon>
        <taxon>Arachis</taxon>
    </lineage>
</organism>
<dbReference type="GeneID" id="127747611"/>
<dbReference type="Pfam" id="PF10551">
    <property type="entry name" value="MULE"/>
    <property type="match status" value="1"/>
</dbReference>
<sequence>MLKQYKQLSMFIRRTIENNDEVGIRPSKTYQSFVTATGDHRELSCIEKNVRNYFPTEVHNVFELDDAKEFGKYLLRMKEKNKNFFYEIELEVDHSIKIAFWTDARSMVACEYFGDVISFDTTYNTNMYNLIFGSFVGVNYHGHSTLLRCALMTNEDIQSFKWLFKCWLCCIEEKAPKGILIDQCASMQRVIETYMPVTIHK</sequence>
<name>A0A9C6TW13_ARADU</name>
<evidence type="ECO:0000313" key="3">
    <source>
        <dbReference type="RefSeq" id="XP_052117642.1"/>
    </source>
</evidence>
<reference evidence="3" key="2">
    <citation type="submission" date="2025-08" db="UniProtKB">
        <authorList>
            <consortium name="RefSeq"/>
        </authorList>
    </citation>
    <scope>IDENTIFICATION</scope>
    <source>
        <tissue evidence="3">Whole plant</tissue>
    </source>
</reference>
<accession>A0A9C6TW13</accession>
<protein>
    <submittedName>
        <fullName evidence="3">Protein FAR1-RELATED SEQUENCE 5-like</fullName>
    </submittedName>
</protein>
<dbReference type="InterPro" id="IPR018289">
    <property type="entry name" value="MULE_transposase_dom"/>
</dbReference>
<dbReference type="AlphaFoldDB" id="A0A9C6TW13"/>
<dbReference type="RefSeq" id="XP_052117642.1">
    <property type="nucleotide sequence ID" value="XM_052261682.1"/>
</dbReference>